<dbReference type="Gene3D" id="3.30.200.20">
    <property type="entry name" value="Phosphorylase Kinase, domain 1"/>
    <property type="match status" value="1"/>
</dbReference>
<evidence type="ECO:0000256" key="4">
    <source>
        <dbReference type="ARBA" id="ARBA00022840"/>
    </source>
</evidence>
<dbReference type="InterPro" id="IPR008271">
    <property type="entry name" value="Ser/Thr_kinase_AS"/>
</dbReference>
<protein>
    <submittedName>
        <fullName evidence="8">Serine/threonine protein kinase</fullName>
    </submittedName>
</protein>
<sequence length="361" mass="37556">MDALDPDDPQWVGPYRLEGRLGEGGMGSVFLGTSPGGRQVAVKLIRRELAAAPQFRERFAREVEAARRVGGFHTAQVVDADPEAASPWLVTAFIPGPTLHDVVTSDGALAPDAVLRLGAGLAEGLAAIHACGLVHRDLKPGNVILAPDGPRIIDFGIARAVDASSLTATGTVIGTYSYMSPEQIRADRAGAPSDVFSLGSVLAFAATGRGPFDAPTLIEVVQRILDQPPVLDGVEGGDGEGAGRLRTLLSECLAKDPGARPPVGDLPARFAGRPSSPSSLPSPSSPSSEAPVDPRVPVRDHTVLLAAQQPRLATVTAPTGPRTPRMTAPRPSPRAGTRVECPGGRSSSPVWASRRRPPRGP</sequence>
<proteinExistence type="predicted"/>
<evidence type="ECO:0000259" key="7">
    <source>
        <dbReference type="PROSITE" id="PS50011"/>
    </source>
</evidence>
<reference evidence="8 9" key="1">
    <citation type="submission" date="2017-09" db="EMBL/GenBank/DDBJ databases">
        <authorList>
            <person name="Lee N."/>
            <person name="Cho B.-K."/>
        </authorList>
    </citation>
    <scope>NUCLEOTIDE SEQUENCE [LARGE SCALE GENOMIC DNA]</scope>
    <source>
        <strain evidence="8 9">ATCC 12853</strain>
    </source>
</reference>
<keyword evidence="2 5" id="KW-0547">Nucleotide-binding</keyword>
<evidence type="ECO:0000313" key="9">
    <source>
        <dbReference type="Proteomes" id="UP000325529"/>
    </source>
</evidence>
<evidence type="ECO:0000313" key="8">
    <source>
        <dbReference type="EMBL" id="QEU96813.1"/>
    </source>
</evidence>
<dbReference type="InterPro" id="IPR000719">
    <property type="entry name" value="Prot_kinase_dom"/>
</dbReference>
<evidence type="ECO:0000256" key="3">
    <source>
        <dbReference type="ARBA" id="ARBA00022777"/>
    </source>
</evidence>
<dbReference type="PROSITE" id="PS00107">
    <property type="entry name" value="PROTEIN_KINASE_ATP"/>
    <property type="match status" value="1"/>
</dbReference>
<feature type="compositionally biased region" description="Low complexity" evidence="6">
    <location>
        <begin position="274"/>
        <end position="288"/>
    </location>
</feature>
<dbReference type="RefSeq" id="WP_150494677.1">
    <property type="nucleotide sequence ID" value="NZ_CP023699.1"/>
</dbReference>
<dbReference type="CDD" id="cd14014">
    <property type="entry name" value="STKc_PknB_like"/>
    <property type="match status" value="1"/>
</dbReference>
<dbReference type="Proteomes" id="UP000325529">
    <property type="component" value="Chromosome"/>
</dbReference>
<dbReference type="PANTHER" id="PTHR43289">
    <property type="entry name" value="MITOGEN-ACTIVATED PROTEIN KINASE KINASE KINASE 20-RELATED"/>
    <property type="match status" value="1"/>
</dbReference>
<evidence type="ECO:0000256" key="1">
    <source>
        <dbReference type="ARBA" id="ARBA00022679"/>
    </source>
</evidence>
<evidence type="ECO:0000256" key="6">
    <source>
        <dbReference type="SAM" id="MobiDB-lite"/>
    </source>
</evidence>
<evidence type="ECO:0000256" key="5">
    <source>
        <dbReference type="PROSITE-ProRule" id="PRU10141"/>
    </source>
</evidence>
<evidence type="ECO:0000256" key="2">
    <source>
        <dbReference type="ARBA" id="ARBA00022741"/>
    </source>
</evidence>
<dbReference type="GO" id="GO:0005524">
    <property type="term" value="F:ATP binding"/>
    <property type="evidence" value="ECO:0007669"/>
    <property type="project" value="UniProtKB-UniRule"/>
</dbReference>
<dbReference type="InterPro" id="IPR017441">
    <property type="entry name" value="Protein_kinase_ATP_BS"/>
</dbReference>
<keyword evidence="1" id="KW-0808">Transferase</keyword>
<dbReference type="InterPro" id="IPR011009">
    <property type="entry name" value="Kinase-like_dom_sf"/>
</dbReference>
<feature type="region of interest" description="Disordered" evidence="6">
    <location>
        <begin position="253"/>
        <end position="361"/>
    </location>
</feature>
<feature type="binding site" evidence="5">
    <location>
        <position position="43"/>
    </location>
    <ligand>
        <name>ATP</name>
        <dbReference type="ChEBI" id="CHEBI:30616"/>
    </ligand>
</feature>
<dbReference type="Pfam" id="PF00069">
    <property type="entry name" value="Pkinase"/>
    <property type="match status" value="1"/>
</dbReference>
<keyword evidence="9" id="KW-1185">Reference proteome</keyword>
<dbReference type="PANTHER" id="PTHR43289:SF34">
    <property type="entry name" value="SERINE_THREONINE-PROTEIN KINASE YBDM-RELATED"/>
    <property type="match status" value="1"/>
</dbReference>
<accession>A0A5J6GP98</accession>
<dbReference type="GO" id="GO:0004674">
    <property type="term" value="F:protein serine/threonine kinase activity"/>
    <property type="evidence" value="ECO:0007669"/>
    <property type="project" value="UniProtKB-KW"/>
</dbReference>
<keyword evidence="3 8" id="KW-0418">Kinase</keyword>
<dbReference type="PROSITE" id="PS50011">
    <property type="entry name" value="PROTEIN_KINASE_DOM"/>
    <property type="match status" value="1"/>
</dbReference>
<dbReference type="SUPFAM" id="SSF56112">
    <property type="entry name" value="Protein kinase-like (PK-like)"/>
    <property type="match status" value="1"/>
</dbReference>
<dbReference type="AlphaFoldDB" id="A0A5J6GP98"/>
<dbReference type="KEGG" id="ska:CP970_42995"/>
<dbReference type="SMART" id="SM00220">
    <property type="entry name" value="S_TKc"/>
    <property type="match status" value="1"/>
</dbReference>
<keyword evidence="8" id="KW-0723">Serine/threonine-protein kinase</keyword>
<organism evidence="8 9">
    <name type="scientific">Streptomyces kanamyceticus</name>
    <dbReference type="NCBI Taxonomy" id="1967"/>
    <lineage>
        <taxon>Bacteria</taxon>
        <taxon>Bacillati</taxon>
        <taxon>Actinomycetota</taxon>
        <taxon>Actinomycetes</taxon>
        <taxon>Kitasatosporales</taxon>
        <taxon>Streptomycetaceae</taxon>
        <taxon>Streptomyces</taxon>
    </lineage>
</organism>
<dbReference type="Gene3D" id="1.10.510.10">
    <property type="entry name" value="Transferase(Phosphotransferase) domain 1"/>
    <property type="match status" value="1"/>
</dbReference>
<keyword evidence="4 5" id="KW-0067">ATP-binding</keyword>
<feature type="domain" description="Protein kinase" evidence="7">
    <location>
        <begin position="15"/>
        <end position="270"/>
    </location>
</feature>
<dbReference type="EMBL" id="CP023699">
    <property type="protein sequence ID" value="QEU96813.1"/>
    <property type="molecule type" value="Genomic_DNA"/>
</dbReference>
<gene>
    <name evidence="8" type="ORF">CP970_42995</name>
</gene>
<name>A0A5J6GP98_STRKN</name>
<dbReference type="PROSITE" id="PS00108">
    <property type="entry name" value="PROTEIN_KINASE_ST"/>
    <property type="match status" value="1"/>
</dbReference>